<feature type="chain" id="PRO_5035712494" description="TNFR-Cys domain-containing protein" evidence="3">
    <location>
        <begin position="21"/>
        <end position="356"/>
    </location>
</feature>
<evidence type="ECO:0000256" key="3">
    <source>
        <dbReference type="SAM" id="SignalP"/>
    </source>
</evidence>
<keyword evidence="5" id="KW-1185">Reference proteome</keyword>
<evidence type="ECO:0000313" key="4">
    <source>
        <dbReference type="EMBL" id="CAG2233376.1"/>
    </source>
</evidence>
<organism evidence="4 5">
    <name type="scientific">Mytilus edulis</name>
    <name type="common">Blue mussel</name>
    <dbReference type="NCBI Taxonomy" id="6550"/>
    <lineage>
        <taxon>Eukaryota</taxon>
        <taxon>Metazoa</taxon>
        <taxon>Spiralia</taxon>
        <taxon>Lophotrochozoa</taxon>
        <taxon>Mollusca</taxon>
        <taxon>Bivalvia</taxon>
        <taxon>Autobranchia</taxon>
        <taxon>Pteriomorphia</taxon>
        <taxon>Mytilida</taxon>
        <taxon>Mytiloidea</taxon>
        <taxon>Mytilidae</taxon>
        <taxon>Mytilinae</taxon>
        <taxon>Mytilus</taxon>
    </lineage>
</organism>
<feature type="transmembrane region" description="Helical" evidence="2">
    <location>
        <begin position="137"/>
        <end position="158"/>
    </location>
</feature>
<sequence>MDAGQIMFYVVLFYLPSIQCVKLGVCSKEKSVIVSGQTVIRTLYFCCRHYEESSGICEECDTGYESNGTRCEPCKTGQFGIKCADTCHCKTHESCDHIRGCIQSTNQLITGEHITPITEKTAKDSENEGFLNKESGVYFGSFGLLAFVICILMAYICYKKGKRKAGANVPKQNTNELAMDIKCLVHGTKGEMITNENDYDEIDERYLSDVKLAVNQEKDIKKKEKVQPGGSKHSKKEKNNSSSNPYQLVVSSAVDVHEYSSPEKGDNSEDNYRDSGYLHPYQPLSLDTKILKHDYTECKDLDIVESKATIDNTDLKHDYTECEDLQSVEALTRNTKEDDADKEFEAVKEEDTSLSV</sequence>
<feature type="region of interest" description="Disordered" evidence="1">
    <location>
        <begin position="257"/>
        <end position="276"/>
    </location>
</feature>
<keyword evidence="2" id="KW-0472">Membrane</keyword>
<keyword evidence="2" id="KW-1133">Transmembrane helix</keyword>
<accession>A0A8S3TSE6</accession>
<evidence type="ECO:0000256" key="1">
    <source>
        <dbReference type="SAM" id="MobiDB-lite"/>
    </source>
</evidence>
<dbReference type="EMBL" id="CAJPWZ010002206">
    <property type="protein sequence ID" value="CAG2233376.1"/>
    <property type="molecule type" value="Genomic_DNA"/>
</dbReference>
<evidence type="ECO:0000256" key="2">
    <source>
        <dbReference type="SAM" id="Phobius"/>
    </source>
</evidence>
<keyword evidence="3" id="KW-0732">Signal</keyword>
<feature type="region of interest" description="Disordered" evidence="1">
    <location>
        <begin position="218"/>
        <end position="246"/>
    </location>
</feature>
<protein>
    <recommendedName>
        <fullName evidence="6">TNFR-Cys domain-containing protein</fullName>
    </recommendedName>
</protein>
<reference evidence="4" key="1">
    <citation type="submission" date="2021-03" db="EMBL/GenBank/DDBJ databases">
        <authorList>
            <person name="Bekaert M."/>
        </authorList>
    </citation>
    <scope>NUCLEOTIDE SEQUENCE</scope>
</reference>
<feature type="signal peptide" evidence="3">
    <location>
        <begin position="1"/>
        <end position="20"/>
    </location>
</feature>
<dbReference type="Proteomes" id="UP000683360">
    <property type="component" value="Unassembled WGS sequence"/>
</dbReference>
<keyword evidence="2" id="KW-0812">Transmembrane</keyword>
<proteinExistence type="predicted"/>
<gene>
    <name evidence="4" type="ORF">MEDL_46060</name>
</gene>
<dbReference type="AlphaFoldDB" id="A0A8S3TSE6"/>
<comment type="caution">
    <text evidence="4">The sequence shown here is derived from an EMBL/GenBank/DDBJ whole genome shotgun (WGS) entry which is preliminary data.</text>
</comment>
<feature type="region of interest" description="Disordered" evidence="1">
    <location>
        <begin position="334"/>
        <end position="356"/>
    </location>
</feature>
<feature type="compositionally biased region" description="Basic and acidic residues" evidence="1">
    <location>
        <begin position="257"/>
        <end position="273"/>
    </location>
</feature>
<name>A0A8S3TSE6_MYTED</name>
<evidence type="ECO:0000313" key="5">
    <source>
        <dbReference type="Proteomes" id="UP000683360"/>
    </source>
</evidence>
<dbReference type="OrthoDB" id="6054846at2759"/>
<dbReference type="Gene3D" id="2.170.300.10">
    <property type="entry name" value="Tie2 ligand-binding domain superfamily"/>
    <property type="match status" value="1"/>
</dbReference>
<evidence type="ECO:0008006" key="6">
    <source>
        <dbReference type="Google" id="ProtNLM"/>
    </source>
</evidence>